<dbReference type="CDD" id="cd07185">
    <property type="entry name" value="OmpA_C-like"/>
    <property type="match status" value="1"/>
</dbReference>
<comment type="caution">
    <text evidence="6">The sequence shown here is derived from an EMBL/GenBank/DDBJ whole genome shotgun (WGS) entry which is preliminary data.</text>
</comment>
<dbReference type="GO" id="GO:0016020">
    <property type="term" value="C:membrane"/>
    <property type="evidence" value="ECO:0007669"/>
    <property type="project" value="UniProtKB-SubCell"/>
</dbReference>
<reference evidence="6" key="1">
    <citation type="submission" date="2021-02" db="EMBL/GenBank/DDBJ databases">
        <authorList>
            <person name="Vanwijnsberghe S."/>
        </authorList>
    </citation>
    <scope>NUCLEOTIDE SEQUENCE</scope>
    <source>
        <strain evidence="6">R-70211</strain>
    </source>
</reference>
<dbReference type="InterPro" id="IPR006665">
    <property type="entry name" value="OmpA-like"/>
</dbReference>
<name>A0A9N8MZC9_9BURK</name>
<keyword evidence="6" id="KW-0449">Lipoprotein</keyword>
<protein>
    <submittedName>
        <fullName evidence="6">Peptidoglycan-associated lipoprotein</fullName>
    </submittedName>
</protein>
<keyword evidence="7" id="KW-1185">Reference proteome</keyword>
<gene>
    <name evidence="6" type="primary">pal_10</name>
    <name evidence="6" type="ORF">R70211_04795</name>
</gene>
<dbReference type="PRINTS" id="PR01021">
    <property type="entry name" value="OMPADOMAIN"/>
</dbReference>
<dbReference type="SUPFAM" id="SSF103088">
    <property type="entry name" value="OmpA-like"/>
    <property type="match status" value="1"/>
</dbReference>
<evidence type="ECO:0000256" key="3">
    <source>
        <dbReference type="PROSITE-ProRule" id="PRU00473"/>
    </source>
</evidence>
<keyword evidence="2 3" id="KW-0472">Membrane</keyword>
<evidence type="ECO:0000256" key="1">
    <source>
        <dbReference type="ARBA" id="ARBA00004370"/>
    </source>
</evidence>
<organism evidence="6 7">
    <name type="scientific">Paraburkholderia domus</name>
    <dbReference type="NCBI Taxonomy" id="2793075"/>
    <lineage>
        <taxon>Bacteria</taxon>
        <taxon>Pseudomonadati</taxon>
        <taxon>Pseudomonadota</taxon>
        <taxon>Betaproteobacteria</taxon>
        <taxon>Burkholderiales</taxon>
        <taxon>Burkholderiaceae</taxon>
        <taxon>Paraburkholderia</taxon>
    </lineage>
</organism>
<accession>A0A9N8MZC9</accession>
<dbReference type="Proteomes" id="UP000675121">
    <property type="component" value="Unassembled WGS sequence"/>
</dbReference>
<dbReference type="Gene3D" id="3.30.1330.60">
    <property type="entry name" value="OmpA-like domain"/>
    <property type="match status" value="1"/>
</dbReference>
<sequence length="119" mass="12845">MCTAILMASMLAGCHSGVKLEQQGGATQGNSADSQPANVTPLTVDELNNPNGPLAKQSIYFDFDSYTVKSDHQPLLEAHAKYLMAHPNRHVLIQGNTDERGTSEYNIRLGRKAFGSSTP</sequence>
<evidence type="ECO:0000256" key="4">
    <source>
        <dbReference type="SAM" id="MobiDB-lite"/>
    </source>
</evidence>
<proteinExistence type="predicted"/>
<feature type="region of interest" description="Disordered" evidence="4">
    <location>
        <begin position="22"/>
        <end position="48"/>
    </location>
</feature>
<dbReference type="Pfam" id="PF00691">
    <property type="entry name" value="OmpA"/>
    <property type="match status" value="1"/>
</dbReference>
<feature type="domain" description="OmpA-like" evidence="5">
    <location>
        <begin position="48"/>
        <end position="119"/>
    </location>
</feature>
<dbReference type="EMBL" id="CAJNAS010000014">
    <property type="protein sequence ID" value="CAE6926205.1"/>
    <property type="molecule type" value="Genomic_DNA"/>
</dbReference>
<evidence type="ECO:0000259" key="5">
    <source>
        <dbReference type="PROSITE" id="PS51123"/>
    </source>
</evidence>
<comment type="subcellular location">
    <subcellularLocation>
        <location evidence="1">Membrane</location>
    </subcellularLocation>
</comment>
<evidence type="ECO:0000256" key="2">
    <source>
        <dbReference type="ARBA" id="ARBA00023136"/>
    </source>
</evidence>
<dbReference type="InterPro" id="IPR006664">
    <property type="entry name" value="OMP_bac"/>
</dbReference>
<dbReference type="PROSITE" id="PS51123">
    <property type="entry name" value="OMPA_2"/>
    <property type="match status" value="1"/>
</dbReference>
<dbReference type="AlphaFoldDB" id="A0A9N8MZC9"/>
<evidence type="ECO:0000313" key="7">
    <source>
        <dbReference type="Proteomes" id="UP000675121"/>
    </source>
</evidence>
<evidence type="ECO:0000313" key="6">
    <source>
        <dbReference type="EMBL" id="CAE6926205.1"/>
    </source>
</evidence>
<feature type="compositionally biased region" description="Polar residues" evidence="4">
    <location>
        <begin position="24"/>
        <end position="48"/>
    </location>
</feature>
<dbReference type="InterPro" id="IPR036737">
    <property type="entry name" value="OmpA-like_sf"/>
</dbReference>